<evidence type="ECO:0000313" key="4">
    <source>
        <dbReference type="EMBL" id="PSK60747.1"/>
    </source>
</evidence>
<dbReference type="AlphaFoldDB" id="A0A2P8AJX5"/>
<dbReference type="Pfam" id="PF04912">
    <property type="entry name" value="Dynamitin"/>
    <property type="match status" value="1"/>
</dbReference>
<dbReference type="STRING" id="40998.A0A2P8AJX5"/>
<feature type="compositionally biased region" description="Acidic residues" evidence="3">
    <location>
        <begin position="13"/>
        <end position="27"/>
    </location>
</feature>
<comment type="caution">
    <text evidence="4">The sequence shown here is derived from an EMBL/GenBank/DDBJ whole genome shotgun (WGS) entry which is preliminary data.</text>
</comment>
<name>A0A2P8AJX5_9PEZI</name>
<dbReference type="InterPro" id="IPR028133">
    <property type="entry name" value="Dynamitin"/>
</dbReference>
<evidence type="ECO:0000313" key="5">
    <source>
        <dbReference type="Proteomes" id="UP000243723"/>
    </source>
</evidence>
<dbReference type="GO" id="GO:0007017">
    <property type="term" value="P:microtubule-based process"/>
    <property type="evidence" value="ECO:0007669"/>
    <property type="project" value="InterPro"/>
</dbReference>
<feature type="region of interest" description="Disordered" evidence="3">
    <location>
        <begin position="293"/>
        <end position="312"/>
    </location>
</feature>
<evidence type="ECO:0000256" key="1">
    <source>
        <dbReference type="ARBA" id="ARBA00004496"/>
    </source>
</evidence>
<organism evidence="4 5">
    <name type="scientific">Elsinoe australis</name>
    <dbReference type="NCBI Taxonomy" id="40998"/>
    <lineage>
        <taxon>Eukaryota</taxon>
        <taxon>Fungi</taxon>
        <taxon>Dikarya</taxon>
        <taxon>Ascomycota</taxon>
        <taxon>Pezizomycotina</taxon>
        <taxon>Dothideomycetes</taxon>
        <taxon>Dothideomycetidae</taxon>
        <taxon>Myriangiales</taxon>
        <taxon>Elsinoaceae</taxon>
        <taxon>Elsinoe</taxon>
    </lineage>
</organism>
<dbReference type="EMBL" id="NHZQ01000003">
    <property type="protein sequence ID" value="PSK60747.1"/>
    <property type="molecule type" value="Genomic_DNA"/>
</dbReference>
<evidence type="ECO:0000256" key="3">
    <source>
        <dbReference type="SAM" id="MobiDB-lite"/>
    </source>
</evidence>
<accession>A0A2P8AJX5</accession>
<keyword evidence="2" id="KW-0963">Cytoplasm</keyword>
<feature type="region of interest" description="Disordered" evidence="3">
    <location>
        <begin position="133"/>
        <end position="163"/>
    </location>
</feature>
<dbReference type="PANTHER" id="PTHR15346">
    <property type="entry name" value="DYNACTIN SUBUNIT"/>
    <property type="match status" value="1"/>
</dbReference>
<feature type="compositionally biased region" description="Basic and acidic residues" evidence="3">
    <location>
        <begin position="133"/>
        <end position="146"/>
    </location>
</feature>
<gene>
    <name evidence="4" type="ORF">B9Z65_897</name>
</gene>
<feature type="region of interest" description="Disordered" evidence="3">
    <location>
        <begin position="198"/>
        <end position="221"/>
    </location>
</feature>
<dbReference type="GO" id="GO:0005737">
    <property type="term" value="C:cytoplasm"/>
    <property type="evidence" value="ECO:0007669"/>
    <property type="project" value="UniProtKB-SubCell"/>
</dbReference>
<comment type="subcellular location">
    <subcellularLocation>
        <location evidence="1">Cytoplasm</location>
    </subcellularLocation>
</comment>
<reference evidence="4 5" key="1">
    <citation type="submission" date="2017-05" db="EMBL/GenBank/DDBJ databases">
        <title>Draft genome sequence of Elsinoe australis.</title>
        <authorList>
            <person name="Cheng Q."/>
        </authorList>
    </citation>
    <scope>NUCLEOTIDE SEQUENCE [LARGE SCALE GENOMIC DNA]</scope>
    <source>
        <strain evidence="4 5">NL1</strain>
    </source>
</reference>
<proteinExistence type="predicted"/>
<dbReference type="OrthoDB" id="4977at2759"/>
<evidence type="ECO:0000256" key="2">
    <source>
        <dbReference type="ARBA" id="ARBA00022490"/>
    </source>
</evidence>
<feature type="region of interest" description="Disordered" evidence="3">
    <location>
        <begin position="1"/>
        <end position="121"/>
    </location>
</feature>
<keyword evidence="5" id="KW-1185">Reference proteome</keyword>
<sequence>MAQVRKYAHLLDIDDSPDVYESPEVEDGAQGTTKSPGFSDEEDEDDTKAAGVSRSRLQLDQARNRFENSRVDASSADFSDRVSAKKQSYIVSTRKKKRATADENGANAEEIESEDEDDDEGLARRIARLNREIEEVRAVLRQRDDQNEGQEGTMSKDSQTPGTEDITALSRALDSIQESQRQAISAHARLAKQLAEPLPQAETSEVPLAQASAPQDPTDEETLSKIAAFDARLSSLESSLGLNAMDISSSNSASVVPVLPTLSLLDQQIALLSSQDNVPNLEGKLQALQTLQRGSAQTNGTKEDDEDTDDTTLSAEDITQLRSLYSLIPTLNELGPSVPALLSRLRSLRHLHADAAQAGQLMSDLERRQDETEKDIKAWRTGIEKVEEAVKKAEEGFKGNSEEVEKWVRELEGKLKDLDANA</sequence>
<feature type="compositionally biased region" description="Acidic residues" evidence="3">
    <location>
        <begin position="109"/>
        <end position="120"/>
    </location>
</feature>
<feature type="compositionally biased region" description="Polar residues" evidence="3">
    <location>
        <begin position="149"/>
        <end position="162"/>
    </location>
</feature>
<dbReference type="GO" id="GO:0005869">
    <property type="term" value="C:dynactin complex"/>
    <property type="evidence" value="ECO:0007669"/>
    <property type="project" value="InterPro"/>
</dbReference>
<dbReference type="Proteomes" id="UP000243723">
    <property type="component" value="Unassembled WGS sequence"/>
</dbReference>
<protein>
    <submittedName>
        <fullName evidence="4">Uncharacterized protein</fullName>
    </submittedName>
</protein>